<comment type="caution">
    <text evidence="1">The sequence shown here is derived from an EMBL/GenBank/DDBJ whole genome shotgun (WGS) entry which is preliminary data.</text>
</comment>
<sequence length="308" mass="34162">MIGGVMASFVDDGMPSAREEWPQGTLEGLEQFSQGDVVPSPSFVYFGSPGSPLIQTSKRYGQALSADMPMTVDPADAAPWAMITSATCDIAEPEVPRPKKPFVQVAPVVNLDYLDGGQRGHIINGNMVHFVHLPALHLHFPGFWVADLRFDQPVEKSWLARQRPVRGFGSEAEQEVVGEALSWLRRRPAMGGAFIKHVQQPVNDALEDLRRSDKALWKTVDREIAEWAVDSDSRLAPTRAMIVLLSGADEPSDECVRWWRETVDHLRASAGDELIIAGPEFKRLDEITVTEYRDLTVLGKPHRSLSKG</sequence>
<organism evidence="1 2">
    <name type="scientific">Streptomyces albospinus</name>
    <dbReference type="NCBI Taxonomy" id="285515"/>
    <lineage>
        <taxon>Bacteria</taxon>
        <taxon>Bacillati</taxon>
        <taxon>Actinomycetota</taxon>
        <taxon>Actinomycetes</taxon>
        <taxon>Kitasatosporales</taxon>
        <taxon>Streptomycetaceae</taxon>
        <taxon>Streptomyces</taxon>
    </lineage>
</organism>
<accession>A0ABQ2VPK1</accession>
<evidence type="ECO:0000313" key="1">
    <source>
        <dbReference type="EMBL" id="GGV05339.1"/>
    </source>
</evidence>
<protein>
    <submittedName>
        <fullName evidence="1">Uncharacterized protein</fullName>
    </submittedName>
</protein>
<gene>
    <name evidence="1" type="ORF">GCM10010211_85350</name>
</gene>
<dbReference type="Proteomes" id="UP000654471">
    <property type="component" value="Unassembled WGS sequence"/>
</dbReference>
<dbReference type="EMBL" id="BMRP01000108">
    <property type="protein sequence ID" value="GGV05339.1"/>
    <property type="molecule type" value="Genomic_DNA"/>
</dbReference>
<evidence type="ECO:0000313" key="2">
    <source>
        <dbReference type="Proteomes" id="UP000654471"/>
    </source>
</evidence>
<proteinExistence type="predicted"/>
<keyword evidence="2" id="KW-1185">Reference proteome</keyword>
<name>A0ABQ2VPK1_9ACTN</name>
<reference evidence="2" key="1">
    <citation type="journal article" date="2019" name="Int. J. Syst. Evol. Microbiol.">
        <title>The Global Catalogue of Microorganisms (GCM) 10K type strain sequencing project: providing services to taxonomists for standard genome sequencing and annotation.</title>
        <authorList>
            <consortium name="The Broad Institute Genomics Platform"/>
            <consortium name="The Broad Institute Genome Sequencing Center for Infectious Disease"/>
            <person name="Wu L."/>
            <person name="Ma J."/>
        </authorList>
    </citation>
    <scope>NUCLEOTIDE SEQUENCE [LARGE SCALE GENOMIC DNA]</scope>
    <source>
        <strain evidence="2">JCM 3399</strain>
    </source>
</reference>